<feature type="transmembrane region" description="Helical" evidence="15">
    <location>
        <begin position="27"/>
        <end position="45"/>
    </location>
</feature>
<evidence type="ECO:0000256" key="10">
    <source>
        <dbReference type="ARBA" id="ARBA00023004"/>
    </source>
</evidence>
<evidence type="ECO:0000256" key="3">
    <source>
        <dbReference type="ARBA" id="ARBA00005179"/>
    </source>
</evidence>
<dbReference type="Gene3D" id="1.10.630.10">
    <property type="entry name" value="Cytochrome P450"/>
    <property type="match status" value="1"/>
</dbReference>
<evidence type="ECO:0000256" key="11">
    <source>
        <dbReference type="ARBA" id="ARBA00023033"/>
    </source>
</evidence>
<dbReference type="GO" id="GO:0020037">
    <property type="term" value="F:heme binding"/>
    <property type="evidence" value="ECO:0007669"/>
    <property type="project" value="InterPro"/>
</dbReference>
<evidence type="ECO:0000256" key="9">
    <source>
        <dbReference type="ARBA" id="ARBA00023002"/>
    </source>
</evidence>
<reference evidence="16 17" key="1">
    <citation type="journal article" date="2019" name="Nat. Ecol. Evol.">
        <title>Megaphylogeny resolves global patterns of mushroom evolution.</title>
        <authorList>
            <person name="Varga T."/>
            <person name="Krizsan K."/>
            <person name="Foldi C."/>
            <person name="Dima B."/>
            <person name="Sanchez-Garcia M."/>
            <person name="Sanchez-Ramirez S."/>
            <person name="Szollosi G.J."/>
            <person name="Szarkandi J.G."/>
            <person name="Papp V."/>
            <person name="Albert L."/>
            <person name="Andreopoulos W."/>
            <person name="Angelini C."/>
            <person name="Antonin V."/>
            <person name="Barry K.W."/>
            <person name="Bougher N.L."/>
            <person name="Buchanan P."/>
            <person name="Buyck B."/>
            <person name="Bense V."/>
            <person name="Catcheside P."/>
            <person name="Chovatia M."/>
            <person name="Cooper J."/>
            <person name="Damon W."/>
            <person name="Desjardin D."/>
            <person name="Finy P."/>
            <person name="Geml J."/>
            <person name="Haridas S."/>
            <person name="Hughes K."/>
            <person name="Justo A."/>
            <person name="Karasinski D."/>
            <person name="Kautmanova I."/>
            <person name="Kiss B."/>
            <person name="Kocsube S."/>
            <person name="Kotiranta H."/>
            <person name="LaButti K.M."/>
            <person name="Lechner B.E."/>
            <person name="Liimatainen K."/>
            <person name="Lipzen A."/>
            <person name="Lukacs Z."/>
            <person name="Mihaltcheva S."/>
            <person name="Morgado L.N."/>
            <person name="Niskanen T."/>
            <person name="Noordeloos M.E."/>
            <person name="Ohm R.A."/>
            <person name="Ortiz-Santana B."/>
            <person name="Ovrebo C."/>
            <person name="Racz N."/>
            <person name="Riley R."/>
            <person name="Savchenko A."/>
            <person name="Shiryaev A."/>
            <person name="Soop K."/>
            <person name="Spirin V."/>
            <person name="Szebenyi C."/>
            <person name="Tomsovsky M."/>
            <person name="Tulloss R.E."/>
            <person name="Uehling J."/>
            <person name="Grigoriev I.V."/>
            <person name="Vagvolgyi C."/>
            <person name="Papp T."/>
            <person name="Martin F.M."/>
            <person name="Miettinen O."/>
            <person name="Hibbett D.S."/>
            <person name="Nagy L.G."/>
        </authorList>
    </citation>
    <scope>NUCLEOTIDE SEQUENCE [LARGE SCALE GENOMIC DNA]</scope>
    <source>
        <strain evidence="16 17">HHB13444</strain>
    </source>
</reference>
<evidence type="ECO:0000256" key="2">
    <source>
        <dbReference type="ARBA" id="ARBA00004370"/>
    </source>
</evidence>
<keyword evidence="6 15" id="KW-0812">Transmembrane</keyword>
<keyword evidence="8 15" id="KW-1133">Transmembrane helix</keyword>
<organism evidence="16 17">
    <name type="scientific">Polyporus arcularius HHB13444</name>
    <dbReference type="NCBI Taxonomy" id="1314778"/>
    <lineage>
        <taxon>Eukaryota</taxon>
        <taxon>Fungi</taxon>
        <taxon>Dikarya</taxon>
        <taxon>Basidiomycota</taxon>
        <taxon>Agaricomycotina</taxon>
        <taxon>Agaricomycetes</taxon>
        <taxon>Polyporales</taxon>
        <taxon>Polyporaceae</taxon>
        <taxon>Polyporus</taxon>
    </lineage>
</organism>
<comment type="cofactor">
    <cofactor evidence="1 13">
        <name>heme</name>
        <dbReference type="ChEBI" id="CHEBI:30413"/>
    </cofactor>
</comment>
<dbReference type="GO" id="GO:0004497">
    <property type="term" value="F:monooxygenase activity"/>
    <property type="evidence" value="ECO:0007669"/>
    <property type="project" value="UniProtKB-KW"/>
</dbReference>
<keyword evidence="11 14" id="KW-0503">Monooxygenase</keyword>
<comment type="subcellular location">
    <subcellularLocation>
        <location evidence="2">Membrane</location>
    </subcellularLocation>
</comment>
<sequence>MDAQPTLNTVKEHLSSLALLPTAVSPSLSNVASGLAILLLFRYLIALTRRTFPPGPAGLPIIGNLLQLSHDAWFKFTDWKRTYGPIVYLNLAGQNVVVLNTLQAAADLLDRRAAIYSSRPRFEVACNMLTEGMFFVFQDYGDRWRRMRRAAHEGLHSGVVKDYYPIQILEAAILLEDMIRAPNEWDKHMRRTAASTVLSATYDCAPLKNVDDPSMIILENFTKRIVKAGYVDGFFIELFPLFKHLPSIFAPWKKEAYEWAPQFTRLFEGLYSGVKEKVLEGQARPSFSASMVEKQIKYDLSDKETAWLVGTIAAAYETISGTMAWFMLAMVLYPEAQRKAHEELDAIVGRSRPPTFDDLDSLVYIQAIVKEILRWHPVDPLGEQVISVLADDVYKGYFIPKGTICIANIWAINRDPDLWGPDADKFKPERHIGLDGKLAPSPPDTKDEGHVSFGFGRRICVGRHLARNSLLINIASVLWMFDVLAPVGPGGEEIVCTEESIDMGLVVRPQEYDHRFKLRIPDAEEILESHREALRI</sequence>
<dbReference type="InterPro" id="IPR002401">
    <property type="entry name" value="Cyt_P450_E_grp-I"/>
</dbReference>
<keyword evidence="7 13" id="KW-0479">Metal-binding</keyword>
<keyword evidence="17" id="KW-1185">Reference proteome</keyword>
<dbReference type="GO" id="GO:0016705">
    <property type="term" value="F:oxidoreductase activity, acting on paired donors, with incorporation or reduction of molecular oxygen"/>
    <property type="evidence" value="ECO:0007669"/>
    <property type="project" value="InterPro"/>
</dbReference>
<evidence type="ECO:0000256" key="13">
    <source>
        <dbReference type="PIRSR" id="PIRSR602401-1"/>
    </source>
</evidence>
<evidence type="ECO:0000313" key="17">
    <source>
        <dbReference type="Proteomes" id="UP000308197"/>
    </source>
</evidence>
<dbReference type="Proteomes" id="UP000308197">
    <property type="component" value="Unassembled WGS sequence"/>
</dbReference>
<gene>
    <name evidence="16" type="ORF">K466DRAFT_613998</name>
</gene>
<dbReference type="PRINTS" id="PR00463">
    <property type="entry name" value="EP450I"/>
</dbReference>
<dbReference type="STRING" id="1314778.A0A5C3PIX3"/>
<evidence type="ECO:0000256" key="4">
    <source>
        <dbReference type="ARBA" id="ARBA00010617"/>
    </source>
</evidence>
<dbReference type="CDD" id="cd11065">
    <property type="entry name" value="CYP64-like"/>
    <property type="match status" value="1"/>
</dbReference>
<keyword evidence="10 13" id="KW-0408">Iron</keyword>
<evidence type="ECO:0000256" key="6">
    <source>
        <dbReference type="ARBA" id="ARBA00022692"/>
    </source>
</evidence>
<dbReference type="PANTHER" id="PTHR46300:SF2">
    <property type="entry name" value="CYTOCHROME P450 MONOOXYGENASE ALNH-RELATED"/>
    <property type="match status" value="1"/>
</dbReference>
<dbReference type="InterPro" id="IPR036396">
    <property type="entry name" value="Cyt_P450_sf"/>
</dbReference>
<keyword evidence="12 15" id="KW-0472">Membrane</keyword>
<dbReference type="GO" id="GO:0016020">
    <property type="term" value="C:membrane"/>
    <property type="evidence" value="ECO:0007669"/>
    <property type="project" value="UniProtKB-SubCell"/>
</dbReference>
<dbReference type="EMBL" id="ML211118">
    <property type="protein sequence ID" value="TFK88278.1"/>
    <property type="molecule type" value="Genomic_DNA"/>
</dbReference>
<dbReference type="InterPro" id="IPR050364">
    <property type="entry name" value="Cytochrome_P450_fung"/>
</dbReference>
<evidence type="ECO:0000256" key="5">
    <source>
        <dbReference type="ARBA" id="ARBA00022617"/>
    </source>
</evidence>
<evidence type="ECO:0000256" key="1">
    <source>
        <dbReference type="ARBA" id="ARBA00001971"/>
    </source>
</evidence>
<feature type="transmembrane region" description="Helical" evidence="15">
    <location>
        <begin position="306"/>
        <end position="333"/>
    </location>
</feature>
<feature type="binding site" description="axial binding residue" evidence="13">
    <location>
        <position position="460"/>
    </location>
    <ligand>
        <name>heme</name>
        <dbReference type="ChEBI" id="CHEBI:30413"/>
    </ligand>
    <ligandPart>
        <name>Fe</name>
        <dbReference type="ChEBI" id="CHEBI:18248"/>
    </ligandPart>
</feature>
<dbReference type="PROSITE" id="PS00086">
    <property type="entry name" value="CYTOCHROME_P450"/>
    <property type="match status" value="1"/>
</dbReference>
<dbReference type="PANTHER" id="PTHR46300">
    <property type="entry name" value="P450, PUTATIVE (EUROFUNG)-RELATED-RELATED"/>
    <property type="match status" value="1"/>
</dbReference>
<evidence type="ECO:0000313" key="16">
    <source>
        <dbReference type="EMBL" id="TFK88278.1"/>
    </source>
</evidence>
<accession>A0A5C3PIX3</accession>
<dbReference type="AlphaFoldDB" id="A0A5C3PIX3"/>
<comment type="similarity">
    <text evidence="4 14">Belongs to the cytochrome P450 family.</text>
</comment>
<evidence type="ECO:0000256" key="7">
    <source>
        <dbReference type="ARBA" id="ARBA00022723"/>
    </source>
</evidence>
<keyword evidence="5 13" id="KW-0349">Heme</keyword>
<evidence type="ECO:0000256" key="15">
    <source>
        <dbReference type="SAM" id="Phobius"/>
    </source>
</evidence>
<dbReference type="InterPro" id="IPR017972">
    <property type="entry name" value="Cyt_P450_CS"/>
</dbReference>
<evidence type="ECO:0000256" key="8">
    <source>
        <dbReference type="ARBA" id="ARBA00022989"/>
    </source>
</evidence>
<proteinExistence type="inferred from homology"/>
<evidence type="ECO:0000256" key="14">
    <source>
        <dbReference type="RuleBase" id="RU000461"/>
    </source>
</evidence>
<keyword evidence="9 14" id="KW-0560">Oxidoreductase</keyword>
<evidence type="ECO:0000256" key="12">
    <source>
        <dbReference type="ARBA" id="ARBA00023136"/>
    </source>
</evidence>
<comment type="pathway">
    <text evidence="3">Secondary metabolite biosynthesis.</text>
</comment>
<dbReference type="SUPFAM" id="SSF48264">
    <property type="entry name" value="Cytochrome P450"/>
    <property type="match status" value="1"/>
</dbReference>
<dbReference type="InterPro" id="IPR001128">
    <property type="entry name" value="Cyt_P450"/>
</dbReference>
<dbReference type="GO" id="GO:0005506">
    <property type="term" value="F:iron ion binding"/>
    <property type="evidence" value="ECO:0007669"/>
    <property type="project" value="InterPro"/>
</dbReference>
<dbReference type="PRINTS" id="PR00385">
    <property type="entry name" value="P450"/>
</dbReference>
<protein>
    <submittedName>
        <fullName evidence="16">Cytochrome P450</fullName>
    </submittedName>
</protein>
<dbReference type="Pfam" id="PF00067">
    <property type="entry name" value="p450"/>
    <property type="match status" value="1"/>
</dbReference>
<name>A0A5C3PIX3_9APHY</name>
<dbReference type="InParanoid" id="A0A5C3PIX3"/>